<gene>
    <name evidence="6" type="ORF">SAMN05421823_10715</name>
</gene>
<evidence type="ECO:0000313" key="6">
    <source>
        <dbReference type="EMBL" id="SDL59985.1"/>
    </source>
</evidence>
<organism evidence="6 7">
    <name type="scientific">Catalinimonas alkaloidigena</name>
    <dbReference type="NCBI Taxonomy" id="1075417"/>
    <lineage>
        <taxon>Bacteria</taxon>
        <taxon>Pseudomonadati</taxon>
        <taxon>Bacteroidota</taxon>
        <taxon>Cytophagia</taxon>
        <taxon>Cytophagales</taxon>
        <taxon>Catalimonadaceae</taxon>
        <taxon>Catalinimonas</taxon>
    </lineage>
</organism>
<comment type="subcellular location">
    <subcellularLocation>
        <location evidence="1">Membrane</location>
        <topology evidence="1">Single-pass type II membrane protein</topology>
    </subcellularLocation>
</comment>
<dbReference type="Proteomes" id="UP000198510">
    <property type="component" value="Unassembled WGS sequence"/>
</dbReference>
<keyword evidence="7" id="KW-1185">Reference proteome</keyword>
<keyword evidence="3" id="KW-0808">Transferase</keyword>
<dbReference type="STRING" id="1075417.SAMN05421823_10715"/>
<dbReference type="EMBL" id="FNFO01000007">
    <property type="protein sequence ID" value="SDL59985.1"/>
    <property type="molecule type" value="Genomic_DNA"/>
</dbReference>
<keyword evidence="5" id="KW-0325">Glycoprotein</keyword>
<reference evidence="6 7" key="1">
    <citation type="submission" date="2016-10" db="EMBL/GenBank/DDBJ databases">
        <authorList>
            <person name="de Groot N.N."/>
        </authorList>
    </citation>
    <scope>NUCLEOTIDE SEQUENCE [LARGE SCALE GENOMIC DNA]</scope>
    <source>
        <strain evidence="6 7">DSM 25186</strain>
    </source>
</reference>
<keyword evidence="2" id="KW-0328">Glycosyltransferase</keyword>
<dbReference type="AlphaFoldDB" id="A0A1G9LEP8"/>
<dbReference type="GO" id="GO:0015020">
    <property type="term" value="F:glucuronosyltransferase activity"/>
    <property type="evidence" value="ECO:0007669"/>
    <property type="project" value="InterPro"/>
</dbReference>
<protein>
    <submittedName>
        <fullName evidence="6">Core-2/I-Branching enzyme</fullName>
    </submittedName>
</protein>
<dbReference type="PANTHER" id="PTHR45719:SF3">
    <property type="entry name" value="BETA-GLUCURONOSYLTRANSFERASE GLCAT14A"/>
    <property type="match status" value="1"/>
</dbReference>
<evidence type="ECO:0000256" key="2">
    <source>
        <dbReference type="ARBA" id="ARBA00022676"/>
    </source>
</evidence>
<dbReference type="InterPro" id="IPR044610">
    <property type="entry name" value="GLCAT14A/B/C"/>
</dbReference>
<dbReference type="Pfam" id="PF02485">
    <property type="entry name" value="Branch"/>
    <property type="match status" value="1"/>
</dbReference>
<proteinExistence type="predicted"/>
<evidence type="ECO:0000313" key="7">
    <source>
        <dbReference type="Proteomes" id="UP000198510"/>
    </source>
</evidence>
<dbReference type="RefSeq" id="WP_176956086.1">
    <property type="nucleotide sequence ID" value="NZ_FNFO01000007.1"/>
</dbReference>
<sequence length="301" mass="35933">MPTLGFYILSYQPPDPVFLKLLARLREIPGAVIAVHHDYEQSDFPTEVIEQYQLQMVPQSRRTYWSHLNNVLATFDVLKVLYEHPNHVDWFVALTPGCYPIKKAEEIVQFFAEAKEDYYLDIREVTYKQPKIELDKWIADGLYKEEMLKIPFLSKKGHFYWRSIYKERAQEQLPFNDKFKLYHGSNWMMMNRKVVEKLWEDSPYHHALVNFYQKHIHGEDQHPCPQEVIIPSLIGNLKEVNGIVTENYRYIDWKEASDWHPNTLTIRHWEALKTSDALWARKFNFPESTELLEKIDDELLS</sequence>
<keyword evidence="4" id="KW-0472">Membrane</keyword>
<evidence type="ECO:0000256" key="4">
    <source>
        <dbReference type="ARBA" id="ARBA00023136"/>
    </source>
</evidence>
<accession>A0A1G9LEP8</accession>
<evidence type="ECO:0000256" key="1">
    <source>
        <dbReference type="ARBA" id="ARBA00004606"/>
    </source>
</evidence>
<dbReference type="InterPro" id="IPR003406">
    <property type="entry name" value="Glyco_trans_14"/>
</dbReference>
<dbReference type="PANTHER" id="PTHR45719">
    <property type="entry name" value="GLYCOSYLTRANSFERASE"/>
    <property type="match status" value="1"/>
</dbReference>
<evidence type="ECO:0000256" key="3">
    <source>
        <dbReference type="ARBA" id="ARBA00022679"/>
    </source>
</evidence>
<dbReference type="GO" id="GO:0016020">
    <property type="term" value="C:membrane"/>
    <property type="evidence" value="ECO:0007669"/>
    <property type="project" value="UniProtKB-SubCell"/>
</dbReference>
<evidence type="ECO:0000256" key="5">
    <source>
        <dbReference type="ARBA" id="ARBA00023180"/>
    </source>
</evidence>
<name>A0A1G9LEP8_9BACT</name>